<organism evidence="2">
    <name type="scientific">uncultured Desulfovibrio sp</name>
    <dbReference type="NCBI Taxonomy" id="167968"/>
    <lineage>
        <taxon>Bacteria</taxon>
        <taxon>Pseudomonadati</taxon>
        <taxon>Thermodesulfobacteriota</taxon>
        <taxon>Desulfovibrionia</taxon>
        <taxon>Desulfovibrionales</taxon>
        <taxon>Desulfovibrionaceae</taxon>
        <taxon>Desulfovibrio</taxon>
        <taxon>environmental samples</taxon>
    </lineage>
</organism>
<feature type="domain" description="Putative regulatory protein FmdB zinc ribbon" evidence="1">
    <location>
        <begin position="3"/>
        <end position="42"/>
    </location>
</feature>
<accession>A0A212KL34</accession>
<evidence type="ECO:0000259" key="1">
    <source>
        <dbReference type="SMART" id="SM00834"/>
    </source>
</evidence>
<proteinExistence type="predicted"/>
<dbReference type="SMART" id="SM00834">
    <property type="entry name" value="CxxC_CXXC_SSSS"/>
    <property type="match status" value="1"/>
</dbReference>
<dbReference type="NCBIfam" id="TIGR02605">
    <property type="entry name" value="CxxC_CxxC_SSSS"/>
    <property type="match status" value="1"/>
</dbReference>
<dbReference type="Pfam" id="PF09723">
    <property type="entry name" value="Zn_ribbon_8"/>
    <property type="match status" value="1"/>
</dbReference>
<gene>
    <name evidence="2" type="ORF">KM92DES2_20507</name>
</gene>
<name>A0A212KL34_9BACT</name>
<protein>
    <submittedName>
        <fullName evidence="2">Regulatory protein, FmdB family</fullName>
    </submittedName>
</protein>
<dbReference type="Gene3D" id="2.20.28.30">
    <property type="entry name" value="RNA polymerase ii, chain L"/>
    <property type="match status" value="1"/>
</dbReference>
<reference evidence="2" key="1">
    <citation type="submission" date="2016-04" db="EMBL/GenBank/DDBJ databases">
        <authorList>
            <person name="Evans L.H."/>
            <person name="Alamgir A."/>
            <person name="Owens N."/>
            <person name="Weber N.D."/>
            <person name="Virtaneva K."/>
            <person name="Barbian K."/>
            <person name="Babar A."/>
            <person name="Rosenke K."/>
        </authorList>
    </citation>
    <scope>NUCLEOTIDE SEQUENCE</scope>
    <source>
        <strain evidence="2">92-2</strain>
    </source>
</reference>
<sequence>MTMPIYEYSCQKCGRDFEELVFDETPPTCPYCGSNDTQKLMSCCARRKNGAEGGDYAASTGGGGGCAGCSGGNCASCGH</sequence>
<evidence type="ECO:0000313" key="2">
    <source>
        <dbReference type="EMBL" id="SBW12426.1"/>
    </source>
</evidence>
<dbReference type="EMBL" id="FLUP01000002">
    <property type="protein sequence ID" value="SBW12426.1"/>
    <property type="molecule type" value="Genomic_DNA"/>
</dbReference>
<dbReference type="InterPro" id="IPR013429">
    <property type="entry name" value="Regulatory_FmdB_Zinc_ribbon"/>
</dbReference>
<dbReference type="AlphaFoldDB" id="A0A212KL34"/>